<dbReference type="PROSITE" id="PS00678">
    <property type="entry name" value="WD_REPEATS_1"/>
    <property type="match status" value="9"/>
</dbReference>
<dbReference type="PROSITE" id="PS50082">
    <property type="entry name" value="WD_REPEATS_2"/>
    <property type="match status" value="10"/>
</dbReference>
<feature type="repeat" description="WD" evidence="6">
    <location>
        <begin position="893"/>
        <end position="934"/>
    </location>
</feature>
<dbReference type="InterPro" id="IPR036322">
    <property type="entry name" value="WD40_repeat_dom_sf"/>
</dbReference>
<organism evidence="8 9">
    <name type="scientific">Macrophomina phaseolina</name>
    <dbReference type="NCBI Taxonomy" id="35725"/>
    <lineage>
        <taxon>Eukaryota</taxon>
        <taxon>Fungi</taxon>
        <taxon>Dikarya</taxon>
        <taxon>Ascomycota</taxon>
        <taxon>Pezizomycotina</taxon>
        <taxon>Dothideomycetes</taxon>
        <taxon>Dothideomycetes incertae sedis</taxon>
        <taxon>Botryosphaeriales</taxon>
        <taxon>Botryosphaeriaceae</taxon>
        <taxon>Macrophomina</taxon>
    </lineage>
</organism>
<evidence type="ECO:0000313" key="9">
    <source>
        <dbReference type="Proteomes" id="UP000774617"/>
    </source>
</evidence>
<dbReference type="EMBL" id="JAGTJR010000002">
    <property type="protein sequence ID" value="KAH7063058.1"/>
    <property type="molecule type" value="Genomic_DNA"/>
</dbReference>
<dbReference type="Gene3D" id="2.130.10.10">
    <property type="entry name" value="YVTN repeat-like/Quinoprotein amine dehydrogenase"/>
    <property type="match status" value="4"/>
</dbReference>
<evidence type="ECO:0000259" key="7">
    <source>
        <dbReference type="Pfam" id="PF24883"/>
    </source>
</evidence>
<evidence type="ECO:0000256" key="2">
    <source>
        <dbReference type="ARBA" id="ARBA00022737"/>
    </source>
</evidence>
<keyword evidence="9" id="KW-1185">Reference proteome</keyword>
<keyword evidence="1 6" id="KW-0853">WD repeat</keyword>
<feature type="repeat" description="WD" evidence="6">
    <location>
        <begin position="726"/>
        <end position="767"/>
    </location>
</feature>
<sequence length="1078" mass="118131">CLQGTRVELLGKVQRWSEDPQGAGIFWLTGTAGTGKSTVARTIASDFATRGRLGASFFFSRGRGHLSHTERFASTIAAQLSNSIISIKRHISAAISEDPEILHRSPRDQWAHLVVRPLCNAPPDAAPACTYFLVVDALDECDSKSGTGRDRQHDIRMILKLLSDLKELRGIQLRVFLTSRREIQTYRGFGNTPDEAHPDVVLHDIEDASTHRDISRYVSHELGVFRQQHEIAQEANNQFIYAAAVCRFVRNCKIQPPENRLALLLQRIRSSDSLGDELDRMYIQLLRLSVLGNADPHEREHPAKLFREIFGPLLLLYNALSPGALARLLHVPEKVAVATFGNFHSIADVPESVDLPITLHHNSIRDFVLDQHRCSDSAFWVDKRQGHATMAENCILTLATHLKKDVCNLVHAGSLASEVDGRRIERGIPPHVRYACRYWVAHLNQGAVNDVVSARLHAFLRRHFLHWLEALGLLGWMSDALLMVQYLKNWSTFLSDAKVFILRNRSIIETAPLQTYGSALAFSPSHSIVRQYCDPSGPAWVSIKPETQDNWGPALLSLNAHSNEVHSVAFSPDGKLVASASSDKTIRLWDVETGASRGTLEGHSSRVNAVAFSPDSKLVTSASSDETVRVWDTETGASRSILNGHSSVVWAVAFSPDGKLIASASSDCTARLWDVARGIARSILEGHSYFVNAVAFSPDGKLVATASADETVRLWDTELGVLRSTLDGPFHCLSAVVFSPDSKLLASASDSSTVSLWDAETGALPSTLKGPFYWLSAVAFSPSGRLVASASDDKTVRLWDAETGAFRGVLEGHSSRVNTVAFSLDGKLVASACSNGTLRLWDTEIRASTAFEGHSRPVNIVTFSPDGNLVASASEDCTVILWDAKTGASCTILKGHCLRINALAFSPDSKLVATASDDCMVRLWDAKTGASLTSLKGHFLAVNALAFSPDGKLVATASTDETIRLWETDTKHHFQTFLTNASVYWLRFSADGSCLETDQGSWDINYLCSPIPTPRASRQSVALHASAGRVYWGVHKVLWLPNDFQATCSIARDNLLVFGHSSGRVTFMELDPLKIPLS</sequence>
<name>A0ABQ8GUG2_9PEZI</name>
<dbReference type="InterPro" id="IPR015943">
    <property type="entry name" value="WD40/YVTN_repeat-like_dom_sf"/>
</dbReference>
<evidence type="ECO:0000256" key="5">
    <source>
        <dbReference type="ARBA" id="ARBA00043913"/>
    </source>
</evidence>
<feature type="domain" description="Nephrocystin 3-like N-terminal" evidence="7">
    <location>
        <begin position="12"/>
        <end position="180"/>
    </location>
</feature>
<dbReference type="InterPro" id="IPR020472">
    <property type="entry name" value="WD40_PAC1"/>
</dbReference>
<dbReference type="InterPro" id="IPR001680">
    <property type="entry name" value="WD40_rpt"/>
</dbReference>
<dbReference type="InterPro" id="IPR027417">
    <property type="entry name" value="P-loop_NTPase"/>
</dbReference>
<dbReference type="PROSITE" id="PS50294">
    <property type="entry name" value="WD_REPEATS_REGION"/>
    <property type="match status" value="10"/>
</dbReference>
<reference evidence="8 9" key="1">
    <citation type="journal article" date="2021" name="Nat. Commun.">
        <title>Genetic determinants of endophytism in the Arabidopsis root mycobiome.</title>
        <authorList>
            <person name="Mesny F."/>
            <person name="Miyauchi S."/>
            <person name="Thiergart T."/>
            <person name="Pickel B."/>
            <person name="Atanasova L."/>
            <person name="Karlsson M."/>
            <person name="Huettel B."/>
            <person name="Barry K.W."/>
            <person name="Haridas S."/>
            <person name="Chen C."/>
            <person name="Bauer D."/>
            <person name="Andreopoulos W."/>
            <person name="Pangilinan J."/>
            <person name="LaButti K."/>
            <person name="Riley R."/>
            <person name="Lipzen A."/>
            <person name="Clum A."/>
            <person name="Drula E."/>
            <person name="Henrissat B."/>
            <person name="Kohler A."/>
            <person name="Grigoriev I.V."/>
            <person name="Martin F.M."/>
            <person name="Hacquard S."/>
        </authorList>
    </citation>
    <scope>NUCLEOTIDE SEQUENCE [LARGE SCALE GENOMIC DNA]</scope>
    <source>
        <strain evidence="8 9">MPI-SDFR-AT-0080</strain>
    </source>
</reference>
<comment type="similarity">
    <text evidence="3">Belongs to the WD repeat MDV1/CAF4 family.</text>
</comment>
<dbReference type="Pfam" id="PF24883">
    <property type="entry name" value="NPHP3_N"/>
    <property type="match status" value="1"/>
</dbReference>
<dbReference type="Gene3D" id="3.40.50.300">
    <property type="entry name" value="P-loop containing nucleotide triphosphate hydrolases"/>
    <property type="match status" value="1"/>
</dbReference>
<feature type="repeat" description="WD" evidence="6">
    <location>
        <begin position="935"/>
        <end position="976"/>
    </location>
</feature>
<dbReference type="PRINTS" id="PR00320">
    <property type="entry name" value="GPROTEINBRPT"/>
</dbReference>
<accession>A0ABQ8GUG2</accession>
<protein>
    <recommendedName>
        <fullName evidence="4">Mitochondrial division protein 1</fullName>
    </recommendedName>
</protein>
<feature type="repeat" description="WD" evidence="6">
    <location>
        <begin position="810"/>
        <end position="844"/>
    </location>
</feature>
<dbReference type="InterPro" id="IPR019775">
    <property type="entry name" value="WD40_repeat_CS"/>
</dbReference>
<dbReference type="Proteomes" id="UP000774617">
    <property type="component" value="Unassembled WGS sequence"/>
</dbReference>
<evidence type="ECO:0000256" key="6">
    <source>
        <dbReference type="PROSITE-ProRule" id="PRU00221"/>
    </source>
</evidence>
<dbReference type="PANTHER" id="PTHR22847">
    <property type="entry name" value="WD40 REPEAT PROTEIN"/>
    <property type="match status" value="1"/>
</dbReference>
<dbReference type="Pfam" id="PF00400">
    <property type="entry name" value="WD40"/>
    <property type="match status" value="10"/>
</dbReference>
<dbReference type="PANTHER" id="PTHR22847:SF637">
    <property type="entry name" value="WD REPEAT DOMAIN 5B"/>
    <property type="match status" value="1"/>
</dbReference>
<gene>
    <name evidence="8" type="ORF">B0J12DRAFT_562697</name>
</gene>
<dbReference type="SUPFAM" id="SSF52540">
    <property type="entry name" value="P-loop containing nucleoside triphosphate hydrolases"/>
    <property type="match status" value="1"/>
</dbReference>
<evidence type="ECO:0000256" key="1">
    <source>
        <dbReference type="ARBA" id="ARBA00022574"/>
    </source>
</evidence>
<keyword evidence="2" id="KW-0677">Repeat</keyword>
<dbReference type="CDD" id="cd00200">
    <property type="entry name" value="WD40"/>
    <property type="match status" value="2"/>
</dbReference>
<feature type="repeat" description="WD" evidence="6">
    <location>
        <begin position="558"/>
        <end position="599"/>
    </location>
</feature>
<dbReference type="InterPro" id="IPR056884">
    <property type="entry name" value="NPHP3-like_N"/>
</dbReference>
<feature type="repeat" description="WD" evidence="6">
    <location>
        <begin position="600"/>
        <end position="641"/>
    </location>
</feature>
<feature type="repeat" description="WD" evidence="6">
    <location>
        <begin position="684"/>
        <end position="725"/>
    </location>
</feature>
<evidence type="ECO:0000256" key="4">
    <source>
        <dbReference type="ARBA" id="ARBA00039789"/>
    </source>
</evidence>
<dbReference type="SUPFAM" id="SSF50978">
    <property type="entry name" value="WD40 repeat-like"/>
    <property type="match status" value="2"/>
</dbReference>
<dbReference type="SMART" id="SM00320">
    <property type="entry name" value="WD40"/>
    <property type="match status" value="10"/>
</dbReference>
<proteinExistence type="inferred from homology"/>
<evidence type="ECO:0000313" key="8">
    <source>
        <dbReference type="EMBL" id="KAH7063058.1"/>
    </source>
</evidence>
<comment type="function">
    <text evidence="5">Involved in mitochondrial fission. Acts as an adapter protein required to form mitochondrial fission complexes. Formation of these complexes is required to promote constriction and fission of the mitochondrial compartment at a late step in mitochondrial division.</text>
</comment>
<feature type="repeat" description="WD" evidence="6">
    <location>
        <begin position="642"/>
        <end position="675"/>
    </location>
</feature>
<feature type="repeat" description="WD" evidence="6">
    <location>
        <begin position="851"/>
        <end position="892"/>
    </location>
</feature>
<feature type="repeat" description="WD" evidence="6">
    <location>
        <begin position="768"/>
        <end position="809"/>
    </location>
</feature>
<evidence type="ECO:0000256" key="3">
    <source>
        <dbReference type="ARBA" id="ARBA00038415"/>
    </source>
</evidence>
<comment type="caution">
    <text evidence="8">The sequence shown here is derived from an EMBL/GenBank/DDBJ whole genome shotgun (WGS) entry which is preliminary data.</text>
</comment>
<feature type="non-terminal residue" evidence="8">
    <location>
        <position position="1"/>
    </location>
</feature>